<reference evidence="9 10" key="1">
    <citation type="submission" date="2023-06" db="EMBL/GenBank/DDBJ databases">
        <authorList>
            <person name="Yushchuk O."/>
            <person name="Binda E."/>
            <person name="Ruckert-Reed C."/>
            <person name="Fedorenko V."/>
            <person name="Kalinowski J."/>
            <person name="Marinelli F."/>
        </authorList>
    </citation>
    <scope>NUCLEOTIDE SEQUENCE [LARGE SCALE GENOMIC DNA]</scope>
    <source>
        <strain evidence="9 10">NRRL 3884</strain>
    </source>
</reference>
<dbReference type="InterPro" id="IPR003660">
    <property type="entry name" value="HAMP_dom"/>
</dbReference>
<protein>
    <submittedName>
        <fullName evidence="9">Methyl-accepting chemotaxis protein</fullName>
    </submittedName>
</protein>
<accession>A0ABY8WLX8</accession>
<evidence type="ECO:0000313" key="9">
    <source>
        <dbReference type="EMBL" id="WIM98482.1"/>
    </source>
</evidence>
<dbReference type="PROSITE" id="PS50885">
    <property type="entry name" value="HAMP"/>
    <property type="match status" value="1"/>
</dbReference>
<feature type="transmembrane region" description="Helical" evidence="6">
    <location>
        <begin position="282"/>
        <end position="303"/>
    </location>
</feature>
<feature type="domain" description="HAMP" evidence="8">
    <location>
        <begin position="303"/>
        <end position="355"/>
    </location>
</feature>
<dbReference type="Pfam" id="PF00015">
    <property type="entry name" value="MCPsignal"/>
    <property type="match status" value="1"/>
</dbReference>
<dbReference type="InterPro" id="IPR009875">
    <property type="entry name" value="PilZ_domain"/>
</dbReference>
<name>A0ABY8WLX8_9ACTN</name>
<keyword evidence="3 5" id="KW-0807">Transducer</keyword>
<evidence type="ECO:0000256" key="3">
    <source>
        <dbReference type="ARBA" id="ARBA00023224"/>
    </source>
</evidence>
<comment type="similarity">
    <text evidence="4">Belongs to the methyl-accepting chemotaxis (MCP) protein family.</text>
</comment>
<evidence type="ECO:0000259" key="8">
    <source>
        <dbReference type="PROSITE" id="PS50885"/>
    </source>
</evidence>
<dbReference type="InterPro" id="IPR004089">
    <property type="entry name" value="MCPsignal_dom"/>
</dbReference>
<feature type="transmembrane region" description="Helical" evidence="6">
    <location>
        <begin position="32"/>
        <end position="53"/>
    </location>
</feature>
<evidence type="ECO:0000256" key="2">
    <source>
        <dbReference type="ARBA" id="ARBA00022989"/>
    </source>
</evidence>
<dbReference type="PANTHER" id="PTHR32089:SF112">
    <property type="entry name" value="LYSOZYME-LIKE PROTEIN-RELATED"/>
    <property type="match status" value="1"/>
</dbReference>
<keyword evidence="10" id="KW-1185">Reference proteome</keyword>
<dbReference type="PROSITE" id="PS50111">
    <property type="entry name" value="CHEMOTAXIS_TRANSDUC_2"/>
    <property type="match status" value="1"/>
</dbReference>
<keyword evidence="2 6" id="KW-1133">Transmembrane helix</keyword>
<dbReference type="SMART" id="SM00283">
    <property type="entry name" value="MA"/>
    <property type="match status" value="1"/>
</dbReference>
<evidence type="ECO:0000256" key="1">
    <source>
        <dbReference type="ARBA" id="ARBA00022692"/>
    </source>
</evidence>
<dbReference type="Pfam" id="PF00672">
    <property type="entry name" value="HAMP"/>
    <property type="match status" value="1"/>
</dbReference>
<keyword evidence="1 6" id="KW-0812">Transmembrane</keyword>
<dbReference type="EMBL" id="CP126980">
    <property type="protein sequence ID" value="WIM98482.1"/>
    <property type="molecule type" value="Genomic_DNA"/>
</dbReference>
<dbReference type="SUPFAM" id="SSF141371">
    <property type="entry name" value="PilZ domain-like"/>
    <property type="match status" value="1"/>
</dbReference>
<evidence type="ECO:0000256" key="5">
    <source>
        <dbReference type="PROSITE-ProRule" id="PRU00284"/>
    </source>
</evidence>
<dbReference type="Proteomes" id="UP001240150">
    <property type="component" value="Chromosome"/>
</dbReference>
<dbReference type="SUPFAM" id="SSF58104">
    <property type="entry name" value="Methyl-accepting chemotaxis protein (MCP) signaling domain"/>
    <property type="match status" value="1"/>
</dbReference>
<dbReference type="PANTHER" id="PTHR32089">
    <property type="entry name" value="METHYL-ACCEPTING CHEMOTAXIS PROTEIN MCPB"/>
    <property type="match status" value="1"/>
</dbReference>
<feature type="domain" description="Methyl-accepting transducer" evidence="7">
    <location>
        <begin position="398"/>
        <end position="594"/>
    </location>
</feature>
<organism evidence="9 10">
    <name type="scientific">Actinoplanes oblitus</name>
    <dbReference type="NCBI Taxonomy" id="3040509"/>
    <lineage>
        <taxon>Bacteria</taxon>
        <taxon>Bacillati</taxon>
        <taxon>Actinomycetota</taxon>
        <taxon>Actinomycetes</taxon>
        <taxon>Micromonosporales</taxon>
        <taxon>Micromonosporaceae</taxon>
        <taxon>Actinoplanes</taxon>
    </lineage>
</organism>
<dbReference type="SMART" id="SM00304">
    <property type="entry name" value="HAMP"/>
    <property type="match status" value="1"/>
</dbReference>
<dbReference type="RefSeq" id="WP_284919864.1">
    <property type="nucleotide sequence ID" value="NZ_CP126980.1"/>
</dbReference>
<dbReference type="Pfam" id="PF07238">
    <property type="entry name" value="PilZ"/>
    <property type="match status" value="1"/>
</dbReference>
<gene>
    <name evidence="9" type="ORF">ACTOB_002083</name>
</gene>
<proteinExistence type="inferred from homology"/>
<evidence type="ECO:0000313" key="10">
    <source>
        <dbReference type="Proteomes" id="UP001240150"/>
    </source>
</evidence>
<keyword evidence="6" id="KW-0472">Membrane</keyword>
<dbReference type="Gene3D" id="2.40.10.220">
    <property type="entry name" value="predicted glycosyltransferase like domains"/>
    <property type="match status" value="1"/>
</dbReference>
<evidence type="ECO:0000256" key="4">
    <source>
        <dbReference type="ARBA" id="ARBA00029447"/>
    </source>
</evidence>
<evidence type="ECO:0000256" key="6">
    <source>
        <dbReference type="SAM" id="Phobius"/>
    </source>
</evidence>
<sequence length="685" mass="71881">MANQTGGLTLSSPPLFLRPVLAITDRLRTGMRLGLLVLVLLVPGGLATGMYTAEKGHDLAFTEKERQGVAVLGPALTALADTAAGRRPDLDAIRAAVDAHPDLELGDEMRKVPESGDTPSAMAAGLAALIAALGNNSNLILDPDLDSFYVMDAQVVQVPQALLAALAAAHPAAGLSTRQATAAQAVLAGRLEGVADALRNDVTTAAKHTDSGGLADRLTPVQTLADTISVLDKHLTETLDAPGPADPAEVAAAATATVRPLNSALTDLLSARTAENSLERGLVLGTSLGGFLFALWCAAGVLWRTSHDVRQTVDAVTAIARADLAPRPLPEGRDEMGDIGRALVVARTRLQDQEAALVAAEVAREQQLRAGFLHQRQAETQFRRRTQEIIDESTTVIAEELRQVTDKVAEVRTAAEVIDQRISVADTATSAIVGQAHDAEQVISSLEHSLRQVAATVALVTGIARQTRLLALNATIEAARAGDLGYGFTVVADEVKQLAMHTAESTDQITRTIDDLHRETTAMSQTITTMLEGIGGVGDAASSLRTVAADQGALMDRLSAQMTATLGRVDEMTDLASRLERREHERIAAAGKVALRRAGQAAMQAVLINFSAGGLRCIVSGPPPFVEGTTVDAELTGVTDGMLTVPARVVNVVDSPGQQEIGLQFLVTDDAMAQRLVAFAEQMVG</sequence>
<evidence type="ECO:0000259" key="7">
    <source>
        <dbReference type="PROSITE" id="PS50111"/>
    </source>
</evidence>
<dbReference type="Gene3D" id="1.10.287.950">
    <property type="entry name" value="Methyl-accepting chemotaxis protein"/>
    <property type="match status" value="1"/>
</dbReference>